<dbReference type="InterPro" id="IPR017871">
    <property type="entry name" value="ABC_transporter-like_CS"/>
</dbReference>
<dbReference type="EMBL" id="JACHNU010000009">
    <property type="protein sequence ID" value="MBB4664941.1"/>
    <property type="molecule type" value="Genomic_DNA"/>
</dbReference>
<dbReference type="InterPro" id="IPR047641">
    <property type="entry name" value="ABC_transpr_MalK/UgpC-like"/>
</dbReference>
<dbReference type="InterPro" id="IPR003439">
    <property type="entry name" value="ABC_transporter-like_ATP-bd"/>
</dbReference>
<dbReference type="Gene3D" id="2.40.50.100">
    <property type="match status" value="2"/>
</dbReference>
<keyword evidence="6" id="KW-1185">Reference proteome</keyword>
<keyword evidence="5" id="KW-0762">Sugar transport</keyword>
<feature type="domain" description="ABC transporter" evidence="4">
    <location>
        <begin position="4"/>
        <end position="235"/>
    </location>
</feature>
<dbReference type="InterPro" id="IPR008995">
    <property type="entry name" value="Mo/tungstate-bd_C_term_dom"/>
</dbReference>
<keyword evidence="1" id="KW-0813">Transport</keyword>
<dbReference type="GO" id="GO:0140359">
    <property type="term" value="F:ABC-type transporter activity"/>
    <property type="evidence" value="ECO:0007669"/>
    <property type="project" value="InterPro"/>
</dbReference>
<dbReference type="Pfam" id="PF17912">
    <property type="entry name" value="OB_MalK"/>
    <property type="match status" value="1"/>
</dbReference>
<dbReference type="GO" id="GO:0005524">
    <property type="term" value="F:ATP binding"/>
    <property type="evidence" value="ECO:0007669"/>
    <property type="project" value="UniProtKB-KW"/>
</dbReference>
<reference evidence="5 6" key="1">
    <citation type="submission" date="2020-08" db="EMBL/GenBank/DDBJ databases">
        <title>Genomic Encyclopedia of Archaeal and Bacterial Type Strains, Phase II (KMG-II): from individual species to whole genera.</title>
        <authorList>
            <person name="Goeker M."/>
        </authorList>
    </citation>
    <scope>NUCLEOTIDE SEQUENCE [LARGE SCALE GENOMIC DNA]</scope>
    <source>
        <strain evidence="5 6">DSM 23288</strain>
    </source>
</reference>
<protein>
    <submittedName>
        <fullName evidence="5">Multiple sugar transport system ATP-binding protein</fullName>
    </submittedName>
</protein>
<comment type="caution">
    <text evidence="5">The sequence shown here is derived from an EMBL/GenBank/DDBJ whole genome shotgun (WGS) entry which is preliminary data.</text>
</comment>
<dbReference type="FunFam" id="3.40.50.300:FF:000042">
    <property type="entry name" value="Maltose/maltodextrin ABC transporter, ATP-binding protein"/>
    <property type="match status" value="1"/>
</dbReference>
<dbReference type="InterPro" id="IPR027417">
    <property type="entry name" value="P-loop_NTPase"/>
</dbReference>
<evidence type="ECO:0000259" key="4">
    <source>
        <dbReference type="PROSITE" id="PS50893"/>
    </source>
</evidence>
<organism evidence="5 6">
    <name type="scientific">Conexibacter arvalis</name>
    <dbReference type="NCBI Taxonomy" id="912552"/>
    <lineage>
        <taxon>Bacteria</taxon>
        <taxon>Bacillati</taxon>
        <taxon>Actinomycetota</taxon>
        <taxon>Thermoleophilia</taxon>
        <taxon>Solirubrobacterales</taxon>
        <taxon>Conexibacteraceae</taxon>
        <taxon>Conexibacter</taxon>
    </lineage>
</organism>
<evidence type="ECO:0000313" key="6">
    <source>
        <dbReference type="Proteomes" id="UP000585272"/>
    </source>
</evidence>
<dbReference type="SUPFAM" id="SSF50331">
    <property type="entry name" value="MOP-like"/>
    <property type="match status" value="1"/>
</dbReference>
<keyword evidence="3 5" id="KW-0067">ATP-binding</keyword>
<dbReference type="PANTHER" id="PTHR43875:SF1">
    <property type="entry name" value="OSMOPROTECTIVE COMPOUNDS UPTAKE ATP-BINDING PROTEIN GGTA"/>
    <property type="match status" value="1"/>
</dbReference>
<gene>
    <name evidence="5" type="ORF">BDZ31_004559</name>
</gene>
<name>A0A840IL34_9ACTN</name>
<dbReference type="GO" id="GO:0055052">
    <property type="term" value="C:ATP-binding cassette (ABC) transporter complex, substrate-binding subunit-containing"/>
    <property type="evidence" value="ECO:0007669"/>
    <property type="project" value="TreeGrafter"/>
</dbReference>
<dbReference type="Gene3D" id="3.40.50.300">
    <property type="entry name" value="P-loop containing nucleotide triphosphate hydrolases"/>
    <property type="match status" value="1"/>
</dbReference>
<evidence type="ECO:0000256" key="1">
    <source>
        <dbReference type="ARBA" id="ARBA00022448"/>
    </source>
</evidence>
<dbReference type="Gene3D" id="2.40.50.140">
    <property type="entry name" value="Nucleic acid-binding proteins"/>
    <property type="match status" value="1"/>
</dbReference>
<dbReference type="GO" id="GO:0008643">
    <property type="term" value="P:carbohydrate transport"/>
    <property type="evidence" value="ECO:0007669"/>
    <property type="project" value="InterPro"/>
</dbReference>
<dbReference type="NCBIfam" id="NF008653">
    <property type="entry name" value="PRK11650.1"/>
    <property type="match status" value="1"/>
</dbReference>
<evidence type="ECO:0000313" key="5">
    <source>
        <dbReference type="EMBL" id="MBB4664941.1"/>
    </source>
</evidence>
<dbReference type="SMART" id="SM00382">
    <property type="entry name" value="AAA"/>
    <property type="match status" value="1"/>
</dbReference>
<dbReference type="CDD" id="cd03301">
    <property type="entry name" value="ABC_MalK_N"/>
    <property type="match status" value="1"/>
</dbReference>
<dbReference type="Proteomes" id="UP000585272">
    <property type="component" value="Unassembled WGS sequence"/>
</dbReference>
<dbReference type="InterPro" id="IPR015855">
    <property type="entry name" value="ABC_transpr_MalK-like"/>
</dbReference>
<dbReference type="RefSeq" id="WP_183345413.1">
    <property type="nucleotide sequence ID" value="NZ_JACHNU010000009.1"/>
</dbReference>
<dbReference type="PROSITE" id="PS00211">
    <property type="entry name" value="ABC_TRANSPORTER_1"/>
    <property type="match status" value="1"/>
</dbReference>
<proteinExistence type="predicted"/>
<dbReference type="PANTHER" id="PTHR43875">
    <property type="entry name" value="MALTODEXTRIN IMPORT ATP-BINDING PROTEIN MSMX"/>
    <property type="match status" value="1"/>
</dbReference>
<dbReference type="AlphaFoldDB" id="A0A840IL34"/>
<dbReference type="Pfam" id="PF00005">
    <property type="entry name" value="ABC_tran"/>
    <property type="match status" value="1"/>
</dbReference>
<dbReference type="InterPro" id="IPR012340">
    <property type="entry name" value="NA-bd_OB-fold"/>
</dbReference>
<sequence>MAEVRFDRVSKVYPDGTRAVSSMELEIGDEEFMVLVGPSGCGKTTALRMVAGLEEISEGELRIGERVVNDVPSRDRDIAMVFQSYALYPHLSVYENIAFGLRLKKVPKDEIDRRVRDAASVLDLTEWLKRKPRNLSGGQRQRVAMGRAIVRHPQAFLMDEPLSNLDAKLRVQMRAEIARLQSDLGVTTIYVTHDQIEAMTMGDRVAVMRKGRLQQVATPQELYDRPVNLFVGGFIGSPAMNLVQARLEASDGDGSYAVTVGDQRLSLPQELIAARPALRDWSGRELVLGIRPESLQDAALAADAPADRRLRAHVTLREALGSEVDVHATIAARSAETEHVRELIEDRGGLETLEEGGETTIVGRLAPRTTAAEGETVELAVDTAALHFFDPDSGLGIYAAQTEGAVS</sequence>
<dbReference type="PROSITE" id="PS50893">
    <property type="entry name" value="ABC_TRANSPORTER_2"/>
    <property type="match status" value="1"/>
</dbReference>
<dbReference type="InterPro" id="IPR003593">
    <property type="entry name" value="AAA+_ATPase"/>
</dbReference>
<evidence type="ECO:0000256" key="2">
    <source>
        <dbReference type="ARBA" id="ARBA00022741"/>
    </source>
</evidence>
<dbReference type="InterPro" id="IPR040582">
    <property type="entry name" value="OB_MalK-like"/>
</dbReference>
<dbReference type="GO" id="GO:0016887">
    <property type="term" value="F:ATP hydrolysis activity"/>
    <property type="evidence" value="ECO:0007669"/>
    <property type="project" value="InterPro"/>
</dbReference>
<accession>A0A840IL34</accession>
<keyword evidence="2" id="KW-0547">Nucleotide-binding</keyword>
<evidence type="ECO:0000256" key="3">
    <source>
        <dbReference type="ARBA" id="ARBA00022840"/>
    </source>
</evidence>
<dbReference type="SUPFAM" id="SSF52540">
    <property type="entry name" value="P-loop containing nucleoside triphosphate hydrolases"/>
    <property type="match status" value="1"/>
</dbReference>